<proteinExistence type="predicted"/>
<feature type="compositionally biased region" description="Basic and acidic residues" evidence="10">
    <location>
        <begin position="1655"/>
        <end position="1675"/>
    </location>
</feature>
<dbReference type="SMART" id="SM00248">
    <property type="entry name" value="ANK"/>
    <property type="match status" value="22"/>
</dbReference>
<accession>A0A9D3MJ44</accession>
<dbReference type="GO" id="GO:0007165">
    <property type="term" value="P:signal transduction"/>
    <property type="evidence" value="ECO:0007669"/>
    <property type="project" value="InterPro"/>
</dbReference>
<protein>
    <recommendedName>
        <fullName evidence="15">Ankyrin-2</fullName>
    </recommendedName>
</protein>
<evidence type="ECO:0000256" key="4">
    <source>
        <dbReference type="ARBA" id="ARBA00022553"/>
    </source>
</evidence>
<dbReference type="Pfam" id="PF00023">
    <property type="entry name" value="Ank"/>
    <property type="match status" value="1"/>
</dbReference>
<feature type="domain" description="ZU5" evidence="12">
    <location>
        <begin position="938"/>
        <end position="1126"/>
    </location>
</feature>
<dbReference type="PROSITE" id="PS51145">
    <property type="entry name" value="ZU5"/>
    <property type="match status" value="2"/>
</dbReference>
<dbReference type="Gene3D" id="1.10.533.10">
    <property type="entry name" value="Death Domain, Fas"/>
    <property type="match status" value="1"/>
</dbReference>
<dbReference type="PRINTS" id="PR01415">
    <property type="entry name" value="ANKYRIN"/>
</dbReference>
<evidence type="ECO:0000256" key="1">
    <source>
        <dbReference type="ARBA" id="ARBA00004245"/>
    </source>
</evidence>
<feature type="compositionally biased region" description="Basic and acidic residues" evidence="10">
    <location>
        <begin position="1708"/>
        <end position="1726"/>
    </location>
</feature>
<feature type="repeat" description="ANK" evidence="9">
    <location>
        <begin position="589"/>
        <end position="621"/>
    </location>
</feature>
<gene>
    <name evidence="13" type="ORF">ANANG_G00113330</name>
</gene>
<keyword evidence="3" id="KW-0963">Cytoplasm</keyword>
<reference evidence="13" key="1">
    <citation type="submission" date="2021-01" db="EMBL/GenBank/DDBJ databases">
        <title>A chromosome-scale assembly of European eel, Anguilla anguilla.</title>
        <authorList>
            <person name="Henkel C."/>
            <person name="Jong-Raadsen S.A."/>
            <person name="Dufour S."/>
            <person name="Weltzien F.-A."/>
            <person name="Palstra A.P."/>
            <person name="Pelster B."/>
            <person name="Spaink H.P."/>
            <person name="Van Den Thillart G.E."/>
            <person name="Jansen H."/>
            <person name="Zahm M."/>
            <person name="Klopp C."/>
            <person name="Cedric C."/>
            <person name="Louis A."/>
            <person name="Berthelot C."/>
            <person name="Parey E."/>
            <person name="Roest Crollius H."/>
            <person name="Montfort J."/>
            <person name="Robinson-Rechavi M."/>
            <person name="Bucao C."/>
            <person name="Bouchez O."/>
            <person name="Gislard M."/>
            <person name="Lluch J."/>
            <person name="Milhes M."/>
            <person name="Lampietro C."/>
            <person name="Lopez Roques C."/>
            <person name="Donnadieu C."/>
            <person name="Braasch I."/>
            <person name="Desvignes T."/>
            <person name="Postlethwait J."/>
            <person name="Bobe J."/>
            <person name="Guiguen Y."/>
            <person name="Dirks R."/>
        </authorList>
    </citation>
    <scope>NUCLEOTIDE SEQUENCE</scope>
    <source>
        <strain evidence="13">Tag_6206</strain>
        <tissue evidence="13">Liver</tissue>
    </source>
</reference>
<keyword evidence="6 9" id="KW-0040">ANK repeat</keyword>
<dbReference type="PANTHER" id="PTHR24123:SF49">
    <property type="entry name" value="ANKYRIN-2-LIKE ISOFORM X1"/>
    <property type="match status" value="1"/>
</dbReference>
<evidence type="ECO:0000259" key="11">
    <source>
        <dbReference type="PROSITE" id="PS50017"/>
    </source>
</evidence>
<evidence type="ECO:0000256" key="7">
    <source>
        <dbReference type="ARBA" id="ARBA00023136"/>
    </source>
</evidence>
<feature type="compositionally biased region" description="Basic and acidic residues" evidence="10">
    <location>
        <begin position="1737"/>
        <end position="1748"/>
    </location>
</feature>
<dbReference type="GO" id="GO:0016020">
    <property type="term" value="C:membrane"/>
    <property type="evidence" value="ECO:0007669"/>
    <property type="project" value="UniProtKB-SubCell"/>
</dbReference>
<dbReference type="Pfam" id="PF00531">
    <property type="entry name" value="Death"/>
    <property type="match status" value="1"/>
</dbReference>
<evidence type="ECO:0000256" key="6">
    <source>
        <dbReference type="ARBA" id="ARBA00023043"/>
    </source>
</evidence>
<feature type="repeat" description="ANK" evidence="9">
    <location>
        <begin position="622"/>
        <end position="654"/>
    </location>
</feature>
<evidence type="ECO:0000313" key="13">
    <source>
        <dbReference type="EMBL" id="KAG5849665.1"/>
    </source>
</evidence>
<dbReference type="PANTHER" id="PTHR24123">
    <property type="entry name" value="ANKYRIN REPEAT-CONTAINING"/>
    <property type="match status" value="1"/>
</dbReference>
<feature type="compositionally biased region" description="Low complexity" evidence="10">
    <location>
        <begin position="1"/>
        <end position="15"/>
    </location>
</feature>
<dbReference type="EMBL" id="JAFIRN010000005">
    <property type="protein sequence ID" value="KAG5849665.1"/>
    <property type="molecule type" value="Genomic_DNA"/>
</dbReference>
<feature type="repeat" description="ANK" evidence="9">
    <location>
        <begin position="358"/>
        <end position="390"/>
    </location>
</feature>
<evidence type="ECO:0000256" key="2">
    <source>
        <dbReference type="ARBA" id="ARBA00004370"/>
    </source>
</evidence>
<dbReference type="Gene3D" id="1.25.40.20">
    <property type="entry name" value="Ankyrin repeat-containing domain"/>
    <property type="match status" value="3"/>
</dbReference>
<feature type="repeat" description="ANK" evidence="9">
    <location>
        <begin position="259"/>
        <end position="291"/>
    </location>
</feature>
<keyword evidence="14" id="KW-1185">Reference proteome</keyword>
<feature type="repeat" description="ANK" evidence="9">
    <location>
        <begin position="721"/>
        <end position="753"/>
    </location>
</feature>
<evidence type="ECO:0000256" key="8">
    <source>
        <dbReference type="ARBA" id="ARBA00023212"/>
    </source>
</evidence>
<feature type="repeat" description="ANK" evidence="9">
    <location>
        <begin position="391"/>
        <end position="423"/>
    </location>
</feature>
<feature type="repeat" description="ANK" evidence="9">
    <location>
        <begin position="556"/>
        <end position="588"/>
    </location>
</feature>
<dbReference type="SMART" id="SM00005">
    <property type="entry name" value="DEATH"/>
    <property type="match status" value="1"/>
</dbReference>
<feature type="repeat" description="ANK" evidence="9">
    <location>
        <begin position="490"/>
        <end position="522"/>
    </location>
</feature>
<keyword evidence="5" id="KW-0677">Repeat</keyword>
<feature type="compositionally biased region" description="Polar residues" evidence="10">
    <location>
        <begin position="1676"/>
        <end position="1689"/>
    </location>
</feature>
<feature type="repeat" description="ANK" evidence="9">
    <location>
        <begin position="655"/>
        <end position="687"/>
    </location>
</feature>
<dbReference type="InterPro" id="IPR040745">
    <property type="entry name" value="Ankyrin_UPA"/>
</dbReference>
<dbReference type="FunFam" id="1.25.40.20:FF:000003">
    <property type="entry name" value="Ankyrin, isoform B"/>
    <property type="match status" value="1"/>
</dbReference>
<dbReference type="Gene3D" id="2.60.40.2660">
    <property type="match status" value="1"/>
</dbReference>
<dbReference type="Pfam" id="PF13637">
    <property type="entry name" value="Ank_4"/>
    <property type="match status" value="2"/>
</dbReference>
<feature type="compositionally biased region" description="Polar residues" evidence="10">
    <location>
        <begin position="1891"/>
        <end position="1902"/>
    </location>
</feature>
<feature type="region of interest" description="Disordered" evidence="10">
    <location>
        <begin position="1874"/>
        <end position="1903"/>
    </location>
</feature>
<sequence length="2061" mass="226608">MATPTFTSPEETSPTDQHRIRQSDSNTSFLRAARAGNLEKVLECLKRGVDINTCNQNGLNALHLAAKEGHVELVEELLERATPVDSATKKGNTALHIAALAGQEEVAKLLVKRGANVNAQSQNGFTPLYMAAQENHLDVVRYLLENGGNQTTATEDGFTPLAIALQQGHNQVVSLLLEKDTKGKVRLPALHIAARKDDIKAAALLLQNDHNADVQSKMMVNRTTENGITPLHVASKRGNTGMVGLLLDRGAQIDAKTRDGLTPLHCAARSGHELTVELLLERGAPLLARTKNGLSPLHMAAQGDHVECLKHLLHHKAPVDDVTLDYLTALHVAAHCGHYRVTKLLLDQRANPNARALNGFTPLHIACKKNRVKVMELLVKYGAVIQAITESGLTPIHVAAFMGHLNIVLLLLQNGASPDICNMRGETALHMAARAGQTEVVRCLLRNGALVDANAREDQTPLHIASRLGKAEIVQLLLQHMAHPDAATANGYTPLHISAREGQLAVASVLLEAGASHSLPTKKGFTPLHVAAKYGSVDVAKLLLQRKASPDSSGKNGLTPLHVAAHYDNQQVALMLLDHGASPHATAKNGYTPLHIAAKRNQLGVAQALLRGRADAAVLTRQGVSPLHLAAQEGHGDMVALLLREGAHANTLTKNGLTSLHLAAQEDRVAIAEMLTEYHANLDQPTKLGYTPLIVACHYGNVKMVNFLLQHGANINAKTKSGYTPLHQAAQQGNTHIINILLQHGAEPNTVTVNGNTALDISRRLGYISVVDTLKVVTEEVITTTTTVTEKHKLNVPETMTEVLEVSDEEGEDTMTGEGGEYLRAEDLRELGDDSLPGHYLEGMSYLRFSLDAVRSDSLRSFSSDRSHTTPRHAGYLRKDGNLIEATASSQQMALLSVQKESYRLSWGTENLDNIALSSSPLHSGRSSPCLDQDNSSFLVSFMVDARGGAMRGCRHHGLRIIIPPRKCSAPTRVTCRLVKRHRVATMPPLVEGDGPAGRLIEIGPTGAQFLGKLHLPTAPPPLNEGESLVTRILQLGPPGTRFLGPVVVEIPHFAALRGVERELVILRSETGESWREHHCEHTEEDLNQILNGMDEELDAPEELERKRIYRIITRDFPQYFAVVSRVRQDSRLMGPEGGVLSSSVVPQIQAHFPEGALTKRIRVGLQAQPIEVDLVRRILGNKATFGPIITLEPRRRKFHKPITMTIPVPKTSANEAMARGYGGDMPTLRLLCSITGGTTPAQWEDITGSTPLTFTNDCVSFTTNVSARFWLVDCLQVQESVAISSQVYREVICVPYMAKFVIFAKTLDSIEARLRCFCMTDDKMDKTLEQQENFTEVARSRDVEVLEGKPIYADCFGNLVPLTKSGQQHLFSFFAFKENRLALFVKVRDSAQEPCGRLSFTKEPRAYRSATHKAICNLNITLPAYSKDCDSDQEADQQIDRIHEKYESMQPLPQPTALPGPDLLSEVSELKQDLIKMTVILASEQKEVPCPTVGEARQQSQTGDEPGEPLQIVGKVKEDLEKVDEILRGGSCMSMGSEDASGHEEEGWVFLSDAEIGEAKKTALFEIQEPLMQEVRINKGSARPQMGKDMKGMVTHLSEDLQQYFTQLPEAHRQLPEDVVEERFEEVIVSRGKQEIKYTSGGIRKPARRKLKERRGTDEPHTPGSESDFHRFSSEESLQGETTLNSPPVRSPFAPSPGVEETPIGSIKDKVKALQQKVEEEEKGWKQKHSQQVPDEATKTQREVDPEEVIERKEQRLSIIGDHLGFSWTELAQELEFSRDCIQQIRADNPTSLQDQSHALLKLWVEREKENSTEKSLVKALTAINRVDIVHLMEMRMVEPWACGVVEKVTSPDQSEGFSVLQEDMDSSPRLVQHVTSHRPPPAASEEDLSMSSLPETTSKMDLTGEHGHMVKVQTDLQREMEMPDGLGVAEAASEEVSMEPREMSTCQQSEDMPDISPQSVKDKHYMDKDRNVVTKVTRKITQRLMSVDGAELEAEFVEGAVLEAGFVEGAVLEAGPVEGVDLEAESVEEVRLEAELGFSKGLKRTVLKSKGDHAEDADA</sequence>
<dbReference type="Gene3D" id="2.60.220.30">
    <property type="match status" value="3"/>
</dbReference>
<dbReference type="FunFam" id="2.60.220.30:FF:000009">
    <property type="entry name" value="Ankyrin 2, isoform G"/>
    <property type="match status" value="1"/>
</dbReference>
<feature type="domain" description="ZU5" evidence="12">
    <location>
        <begin position="1128"/>
        <end position="1276"/>
    </location>
</feature>
<dbReference type="InterPro" id="IPR051165">
    <property type="entry name" value="Multifunctional_ANK_Repeat"/>
</dbReference>
<name>A0A9D3MJ44_ANGAN</name>
<keyword evidence="8" id="KW-0206">Cytoskeleton</keyword>
<dbReference type="FunFam" id="1.25.40.20:FF:000001">
    <property type="entry name" value="Ankyrin-2 isoform 2"/>
    <property type="match status" value="1"/>
</dbReference>
<organism evidence="13 14">
    <name type="scientific">Anguilla anguilla</name>
    <name type="common">European freshwater eel</name>
    <name type="synonym">Muraena anguilla</name>
    <dbReference type="NCBI Taxonomy" id="7936"/>
    <lineage>
        <taxon>Eukaryota</taxon>
        <taxon>Metazoa</taxon>
        <taxon>Chordata</taxon>
        <taxon>Craniata</taxon>
        <taxon>Vertebrata</taxon>
        <taxon>Euteleostomi</taxon>
        <taxon>Actinopterygii</taxon>
        <taxon>Neopterygii</taxon>
        <taxon>Teleostei</taxon>
        <taxon>Anguilliformes</taxon>
        <taxon>Anguillidae</taxon>
        <taxon>Anguilla</taxon>
    </lineage>
</organism>
<evidence type="ECO:0000256" key="9">
    <source>
        <dbReference type="PROSITE-ProRule" id="PRU00023"/>
    </source>
</evidence>
<evidence type="ECO:0000256" key="5">
    <source>
        <dbReference type="ARBA" id="ARBA00022737"/>
    </source>
</evidence>
<feature type="repeat" description="ANK" evidence="9">
    <location>
        <begin position="523"/>
        <end position="555"/>
    </location>
</feature>
<feature type="repeat" description="ANK" evidence="9">
    <location>
        <begin position="226"/>
        <end position="258"/>
    </location>
</feature>
<dbReference type="SUPFAM" id="SSF47986">
    <property type="entry name" value="DEATH domain"/>
    <property type="match status" value="1"/>
</dbReference>
<keyword evidence="4" id="KW-0597">Phosphoprotein</keyword>
<evidence type="ECO:0000256" key="3">
    <source>
        <dbReference type="ARBA" id="ARBA00022490"/>
    </source>
</evidence>
<feature type="repeat" description="ANK" evidence="9">
    <location>
        <begin position="156"/>
        <end position="179"/>
    </location>
</feature>
<dbReference type="Pfam" id="PF00791">
    <property type="entry name" value="ZU5"/>
    <property type="match status" value="2"/>
</dbReference>
<dbReference type="Pfam" id="PF12796">
    <property type="entry name" value="Ank_2"/>
    <property type="match status" value="7"/>
</dbReference>
<dbReference type="InterPro" id="IPR000906">
    <property type="entry name" value="ZU5_dom"/>
</dbReference>
<dbReference type="InterPro" id="IPR002110">
    <property type="entry name" value="Ankyrin_rpt"/>
</dbReference>
<feature type="repeat" description="ANK" evidence="9">
    <location>
        <begin position="292"/>
        <end position="324"/>
    </location>
</feature>
<feature type="repeat" description="ANK" evidence="9">
    <location>
        <begin position="424"/>
        <end position="456"/>
    </location>
</feature>
<dbReference type="FunFam" id="2.60.220.30:FF:000005">
    <property type="entry name" value="Ankyrin-2 isoform 2"/>
    <property type="match status" value="1"/>
</dbReference>
<feature type="region of interest" description="Disordered" evidence="10">
    <location>
        <begin position="1640"/>
        <end position="1748"/>
    </location>
</feature>
<dbReference type="SUPFAM" id="SSF48403">
    <property type="entry name" value="Ankyrin repeat"/>
    <property type="match status" value="2"/>
</dbReference>
<dbReference type="FunFam" id="2.60.220.30:FF:000001">
    <property type="entry name" value="Ankyrin-3 isoform 2"/>
    <property type="match status" value="1"/>
</dbReference>
<feature type="repeat" description="ANK" evidence="9">
    <location>
        <begin position="457"/>
        <end position="489"/>
    </location>
</feature>
<evidence type="ECO:0000313" key="14">
    <source>
        <dbReference type="Proteomes" id="UP001044222"/>
    </source>
</evidence>
<comment type="caution">
    <text evidence="13">The sequence shown here is derived from an EMBL/GenBank/DDBJ whole genome shotgun (WGS) entry which is preliminary data.</text>
</comment>
<feature type="region of interest" description="Disordered" evidence="10">
    <location>
        <begin position="1"/>
        <end position="26"/>
    </location>
</feature>
<evidence type="ECO:0008006" key="15">
    <source>
        <dbReference type="Google" id="ProtNLM"/>
    </source>
</evidence>
<feature type="repeat" description="ANK" evidence="9">
    <location>
        <begin position="325"/>
        <end position="357"/>
    </location>
</feature>
<evidence type="ECO:0000256" key="10">
    <source>
        <dbReference type="SAM" id="MobiDB-lite"/>
    </source>
</evidence>
<comment type="subcellular location">
    <subcellularLocation>
        <location evidence="1">Cytoplasm</location>
        <location evidence="1">Cytoskeleton</location>
    </subcellularLocation>
    <subcellularLocation>
        <location evidence="2">Membrane</location>
    </subcellularLocation>
</comment>
<dbReference type="PROSITE" id="PS50297">
    <property type="entry name" value="ANK_REP_REGION"/>
    <property type="match status" value="20"/>
</dbReference>
<feature type="repeat" description="ANK" evidence="9">
    <location>
        <begin position="688"/>
        <end position="720"/>
    </location>
</feature>
<feature type="repeat" description="ANK" evidence="9">
    <location>
        <begin position="123"/>
        <end position="155"/>
    </location>
</feature>
<dbReference type="Proteomes" id="UP001044222">
    <property type="component" value="Unassembled WGS sequence"/>
</dbReference>
<keyword evidence="7" id="KW-0472">Membrane</keyword>
<evidence type="ECO:0000259" key="12">
    <source>
        <dbReference type="PROSITE" id="PS51145"/>
    </source>
</evidence>
<feature type="repeat" description="ANK" evidence="9">
    <location>
        <begin position="57"/>
        <end position="89"/>
    </location>
</feature>
<dbReference type="FunFam" id="2.60.40.2660:FF:000001">
    <property type="entry name" value="Ankyrin-3 isoform 2"/>
    <property type="match status" value="1"/>
</dbReference>
<dbReference type="GO" id="GO:0005856">
    <property type="term" value="C:cytoskeleton"/>
    <property type="evidence" value="ECO:0007669"/>
    <property type="project" value="UniProtKB-SubCell"/>
</dbReference>
<dbReference type="SMART" id="SM00218">
    <property type="entry name" value="ZU5"/>
    <property type="match status" value="1"/>
</dbReference>
<dbReference type="Pfam" id="PF17809">
    <property type="entry name" value="UPA_2"/>
    <property type="match status" value="1"/>
</dbReference>
<dbReference type="FunFam" id="1.10.533.10:FF:000002">
    <property type="entry name" value="Ankyrin-3 isoform 2"/>
    <property type="match status" value="1"/>
</dbReference>
<feature type="domain" description="Death" evidence="11">
    <location>
        <begin position="1754"/>
        <end position="1838"/>
    </location>
</feature>
<dbReference type="InterPro" id="IPR000488">
    <property type="entry name" value="Death_dom"/>
</dbReference>
<dbReference type="InterPro" id="IPR036770">
    <property type="entry name" value="Ankyrin_rpt-contain_sf"/>
</dbReference>
<dbReference type="InterPro" id="IPR011029">
    <property type="entry name" value="DEATH-like_dom_sf"/>
</dbReference>
<dbReference type="PROSITE" id="PS50017">
    <property type="entry name" value="DEATH_DOMAIN"/>
    <property type="match status" value="1"/>
</dbReference>
<dbReference type="PROSITE" id="PS50088">
    <property type="entry name" value="ANK_REPEAT"/>
    <property type="match status" value="20"/>
</dbReference>
<feature type="repeat" description="ANK" evidence="9">
    <location>
        <begin position="90"/>
        <end position="122"/>
    </location>
</feature>